<dbReference type="CDD" id="cd00322">
    <property type="entry name" value="FNR_like"/>
    <property type="match status" value="1"/>
</dbReference>
<keyword evidence="2" id="KW-0001">2Fe-2S</keyword>
<dbReference type="InterPro" id="IPR001433">
    <property type="entry name" value="OxRdtase_FAD/NAD-bd"/>
</dbReference>
<dbReference type="SUPFAM" id="SSF52343">
    <property type="entry name" value="Ferredoxin reductase-like, C-terminal NADP-linked domain"/>
    <property type="match status" value="1"/>
</dbReference>
<sequence length="470" mass="50606">MRSWLDTQLGRFTMYRLVLVVLAVLAGYAAVLDLLGWISFGIAAIGLSLVVSLSVTVAVSWLTAKLFRAHTHLESSLITGLLLFFLFTPSTSARPLTVLAIAAAIAGASKFLFAVRGRHLFNPAAIGALLVSFLGPGLVSTERASWWVATPAMLWLVLPAILLVLFRTSKLVFAGIFLLVSSSIIVARLLGSGFYEPAAAFALPFTSYPGLFLVGFMLSEPLTLPPRRWQQWGLAGIVAVLFSVPFALPPVYSSPELALVVGNLIAFALGQRRGLRLTYLGAKALTPSSKEFSFTLPRPARFKAGQYMELSLPHRGSDGRGIRRVFSLTSDPHDGGKVAFGLRLSEPSSSFKRELNSLSPGTVVSATGVWGDFVLPRGHAPLLFLAAGVGITPFMSHLRSVQKHSSETRDVVLVYTVNSVEEFGYRDELARLCAAEGVRLVTFCPDDPQLGEHLGSGYPEAEVPKCTTGS</sequence>
<feature type="transmembrane region" description="Helical" evidence="4">
    <location>
        <begin position="171"/>
        <end position="191"/>
    </location>
</feature>
<dbReference type="Pfam" id="PF00970">
    <property type="entry name" value="FAD_binding_6"/>
    <property type="match status" value="1"/>
</dbReference>
<feature type="transmembrane region" description="Helical" evidence="4">
    <location>
        <begin position="197"/>
        <end position="219"/>
    </location>
</feature>
<proteinExistence type="predicted"/>
<evidence type="ECO:0000256" key="1">
    <source>
        <dbReference type="ARBA" id="ARBA00001974"/>
    </source>
</evidence>
<keyword evidence="3" id="KW-0411">Iron-sulfur</keyword>
<dbReference type="SUPFAM" id="SSF63380">
    <property type="entry name" value="Riboflavin synthase domain-like"/>
    <property type="match status" value="1"/>
</dbReference>
<protein>
    <submittedName>
        <fullName evidence="6">NAD(P)H-flavin reductase</fullName>
    </submittedName>
</protein>
<evidence type="ECO:0000313" key="7">
    <source>
        <dbReference type="Proteomes" id="UP001185069"/>
    </source>
</evidence>
<feature type="transmembrane region" description="Helical" evidence="4">
    <location>
        <begin position="120"/>
        <end position="139"/>
    </location>
</feature>
<dbReference type="EMBL" id="JAVDQF010000001">
    <property type="protein sequence ID" value="MDR6268439.1"/>
    <property type="molecule type" value="Genomic_DNA"/>
</dbReference>
<dbReference type="InterPro" id="IPR039261">
    <property type="entry name" value="FNR_nucleotide-bd"/>
</dbReference>
<evidence type="ECO:0000256" key="2">
    <source>
        <dbReference type="ARBA" id="ARBA00022714"/>
    </source>
</evidence>
<feature type="transmembrane region" description="Helical" evidence="4">
    <location>
        <begin position="93"/>
        <end position="113"/>
    </location>
</feature>
<keyword evidence="2" id="KW-0408">Iron</keyword>
<evidence type="ECO:0000259" key="5">
    <source>
        <dbReference type="PROSITE" id="PS51384"/>
    </source>
</evidence>
<dbReference type="Pfam" id="PF00175">
    <property type="entry name" value="NAD_binding_1"/>
    <property type="match status" value="1"/>
</dbReference>
<evidence type="ECO:0000256" key="4">
    <source>
        <dbReference type="SAM" id="Phobius"/>
    </source>
</evidence>
<dbReference type="Gene3D" id="3.40.50.80">
    <property type="entry name" value="Nucleotide-binding domain of ferredoxin-NADP reductase (FNR) module"/>
    <property type="match status" value="1"/>
</dbReference>
<feature type="transmembrane region" description="Helical" evidence="4">
    <location>
        <begin position="37"/>
        <end position="62"/>
    </location>
</feature>
<feature type="transmembrane region" description="Helical" evidence="4">
    <location>
        <begin position="12"/>
        <end position="31"/>
    </location>
</feature>
<evidence type="ECO:0000313" key="6">
    <source>
        <dbReference type="EMBL" id="MDR6268439.1"/>
    </source>
</evidence>
<keyword evidence="7" id="KW-1185">Reference proteome</keyword>
<comment type="cofactor">
    <cofactor evidence="1">
        <name>FAD</name>
        <dbReference type="ChEBI" id="CHEBI:57692"/>
    </cofactor>
</comment>
<dbReference type="PANTHER" id="PTHR47354:SF5">
    <property type="entry name" value="PROTEIN RFBI"/>
    <property type="match status" value="1"/>
</dbReference>
<dbReference type="InterPro" id="IPR008333">
    <property type="entry name" value="Cbr1-like_FAD-bd_dom"/>
</dbReference>
<dbReference type="RefSeq" id="WP_309796102.1">
    <property type="nucleotide sequence ID" value="NZ_BAAAHY010000006.1"/>
</dbReference>
<keyword evidence="4" id="KW-1133">Transmembrane helix</keyword>
<keyword evidence="4" id="KW-0812">Transmembrane</keyword>
<keyword evidence="4" id="KW-0472">Membrane</keyword>
<dbReference type="PANTHER" id="PTHR47354">
    <property type="entry name" value="NADH OXIDOREDUCTASE HCR"/>
    <property type="match status" value="1"/>
</dbReference>
<gene>
    <name evidence="6" type="ORF">JOE69_000677</name>
</gene>
<feature type="transmembrane region" description="Helical" evidence="4">
    <location>
        <begin position="231"/>
        <end position="248"/>
    </location>
</feature>
<dbReference type="PRINTS" id="PR00410">
    <property type="entry name" value="PHEHYDRXLASE"/>
</dbReference>
<organism evidence="6 7">
    <name type="scientific">Arthrobacter russicus</name>
    <dbReference type="NCBI Taxonomy" id="172040"/>
    <lineage>
        <taxon>Bacteria</taxon>
        <taxon>Bacillati</taxon>
        <taxon>Actinomycetota</taxon>
        <taxon>Actinomycetes</taxon>
        <taxon>Micrococcales</taxon>
        <taxon>Micrococcaceae</taxon>
        <taxon>Arthrobacter</taxon>
    </lineage>
</organism>
<reference evidence="6 7" key="1">
    <citation type="submission" date="2023-07" db="EMBL/GenBank/DDBJ databases">
        <title>Sequencing the genomes of 1000 actinobacteria strains.</title>
        <authorList>
            <person name="Klenk H.-P."/>
        </authorList>
    </citation>
    <scope>NUCLEOTIDE SEQUENCE [LARGE SCALE GENOMIC DNA]</scope>
    <source>
        <strain evidence="6 7">DSM 14555</strain>
    </source>
</reference>
<dbReference type="InterPro" id="IPR017927">
    <property type="entry name" value="FAD-bd_FR_type"/>
</dbReference>
<evidence type="ECO:0000256" key="3">
    <source>
        <dbReference type="ARBA" id="ARBA00023014"/>
    </source>
</evidence>
<feature type="domain" description="FAD-binding FR-type" evidence="5">
    <location>
        <begin position="272"/>
        <end position="376"/>
    </location>
</feature>
<comment type="caution">
    <text evidence="6">The sequence shown here is derived from an EMBL/GenBank/DDBJ whole genome shotgun (WGS) entry which is preliminary data.</text>
</comment>
<name>A0ABU1J8F2_9MICC</name>
<dbReference type="Gene3D" id="2.40.30.10">
    <property type="entry name" value="Translation factors"/>
    <property type="match status" value="1"/>
</dbReference>
<dbReference type="InterPro" id="IPR017938">
    <property type="entry name" value="Riboflavin_synthase-like_b-brl"/>
</dbReference>
<dbReference type="InterPro" id="IPR050415">
    <property type="entry name" value="MRET"/>
</dbReference>
<dbReference type="PROSITE" id="PS51384">
    <property type="entry name" value="FAD_FR"/>
    <property type="match status" value="1"/>
</dbReference>
<accession>A0ABU1J8F2</accession>
<feature type="transmembrane region" description="Helical" evidence="4">
    <location>
        <begin position="145"/>
        <end position="166"/>
    </location>
</feature>
<feature type="transmembrane region" description="Helical" evidence="4">
    <location>
        <begin position="69"/>
        <end position="87"/>
    </location>
</feature>
<keyword evidence="2" id="KW-0479">Metal-binding</keyword>
<dbReference type="Proteomes" id="UP001185069">
    <property type="component" value="Unassembled WGS sequence"/>
</dbReference>